<dbReference type="HAMAP" id="MF_01477">
    <property type="entry name" value="Iojap_RsfS"/>
    <property type="match status" value="1"/>
</dbReference>
<evidence type="ECO:0000313" key="4">
    <source>
        <dbReference type="Proteomes" id="UP000183315"/>
    </source>
</evidence>
<organism evidence="3 4">
    <name type="scientific">Demequina mangrovi</name>
    <dbReference type="NCBI Taxonomy" id="1043493"/>
    <lineage>
        <taxon>Bacteria</taxon>
        <taxon>Bacillati</taxon>
        <taxon>Actinomycetota</taxon>
        <taxon>Actinomycetes</taxon>
        <taxon>Micrococcales</taxon>
        <taxon>Demequinaceae</taxon>
        <taxon>Demequina</taxon>
    </lineage>
</organism>
<dbReference type="Gene3D" id="3.30.460.10">
    <property type="entry name" value="Beta Polymerase, domain 2"/>
    <property type="match status" value="1"/>
</dbReference>
<dbReference type="GO" id="GO:0042256">
    <property type="term" value="P:cytosolic ribosome assembly"/>
    <property type="evidence" value="ECO:0007669"/>
    <property type="project" value="UniProtKB-UniRule"/>
</dbReference>
<dbReference type="FunFam" id="3.30.460.10:FF:000008">
    <property type="entry name" value="Ribosomal silencing factor RsfS"/>
    <property type="match status" value="1"/>
</dbReference>
<dbReference type="GO" id="GO:0090071">
    <property type="term" value="P:negative regulation of ribosome biogenesis"/>
    <property type="evidence" value="ECO:0007669"/>
    <property type="project" value="UniProtKB-UniRule"/>
</dbReference>
<dbReference type="InterPro" id="IPR043519">
    <property type="entry name" value="NT_sf"/>
</dbReference>
<dbReference type="InterPro" id="IPR004394">
    <property type="entry name" value="Iojap/RsfS/C7orf30"/>
</dbReference>
<dbReference type="Proteomes" id="UP000183315">
    <property type="component" value="Unassembled WGS sequence"/>
</dbReference>
<dbReference type="NCBIfam" id="TIGR00090">
    <property type="entry name" value="rsfS_iojap_ybeB"/>
    <property type="match status" value="1"/>
</dbReference>
<comment type="function">
    <text evidence="2">Functions as a ribosomal silencing factor. Interacts with ribosomal protein uL14 (rplN), blocking formation of intersubunit bridge B8. Prevents association of the 30S and 50S ribosomal subunits and the formation of functional ribosomes, thus repressing translation.</text>
</comment>
<evidence type="ECO:0000256" key="2">
    <source>
        <dbReference type="HAMAP-Rule" id="MF_01477"/>
    </source>
</evidence>
<name>A0A1H6V2B3_9MICO</name>
<dbReference type="AlphaFoldDB" id="A0A1H6V2B3"/>
<keyword evidence="2" id="KW-0963">Cytoplasm</keyword>
<dbReference type="SUPFAM" id="SSF81301">
    <property type="entry name" value="Nucleotidyltransferase"/>
    <property type="match status" value="1"/>
</dbReference>
<sequence length="120" mass="13176">MTATERAIELVRAAARAADAKKAEDIVALDVSAHLPLADAFVIASASNERQVVAVAEGIEEALHALGAKATRREGVREGRWALLDFNDIIVHVMHDEERGYYELERLWKDCPVIDLELGA</sequence>
<comment type="subcellular location">
    <subcellularLocation>
        <location evidence="2">Cytoplasm</location>
    </subcellularLocation>
</comment>
<keyword evidence="2" id="KW-0678">Repressor</keyword>
<protein>
    <recommendedName>
        <fullName evidence="2">Ribosomal silencing factor RsfS</fullName>
    </recommendedName>
</protein>
<dbReference type="Pfam" id="PF02410">
    <property type="entry name" value="RsfS"/>
    <property type="match status" value="1"/>
</dbReference>
<keyword evidence="4" id="KW-1185">Reference proteome</keyword>
<dbReference type="PANTHER" id="PTHR21043:SF0">
    <property type="entry name" value="MITOCHONDRIAL ASSEMBLY OF RIBOSOMAL LARGE SUBUNIT PROTEIN 1"/>
    <property type="match status" value="1"/>
</dbReference>
<keyword evidence="2" id="KW-0810">Translation regulation</keyword>
<evidence type="ECO:0000313" key="3">
    <source>
        <dbReference type="EMBL" id="SEI98709.1"/>
    </source>
</evidence>
<dbReference type="EMBL" id="FNZI01000001">
    <property type="protein sequence ID" value="SEI98709.1"/>
    <property type="molecule type" value="Genomic_DNA"/>
</dbReference>
<dbReference type="PANTHER" id="PTHR21043">
    <property type="entry name" value="IOJAP SUPERFAMILY ORTHOLOG"/>
    <property type="match status" value="1"/>
</dbReference>
<dbReference type="eggNOG" id="COG0799">
    <property type="taxonomic scope" value="Bacteria"/>
</dbReference>
<dbReference type="RefSeq" id="WP_042212920.1">
    <property type="nucleotide sequence ID" value="NZ_BBLU01000002.1"/>
</dbReference>
<dbReference type="GO" id="GO:0005737">
    <property type="term" value="C:cytoplasm"/>
    <property type="evidence" value="ECO:0007669"/>
    <property type="project" value="UniProtKB-SubCell"/>
</dbReference>
<evidence type="ECO:0000256" key="1">
    <source>
        <dbReference type="ARBA" id="ARBA00010574"/>
    </source>
</evidence>
<gene>
    <name evidence="2" type="primary">rsfS</name>
    <name evidence="3" type="ORF">SAMN05421637_0653</name>
</gene>
<proteinExistence type="inferred from homology"/>
<dbReference type="STRING" id="1043493.SAMN05421637_0653"/>
<dbReference type="OrthoDB" id="9793681at2"/>
<accession>A0A1H6V2B3</accession>
<comment type="similarity">
    <text evidence="1 2">Belongs to the Iojap/RsfS family.</text>
</comment>
<dbReference type="GO" id="GO:0017148">
    <property type="term" value="P:negative regulation of translation"/>
    <property type="evidence" value="ECO:0007669"/>
    <property type="project" value="UniProtKB-UniRule"/>
</dbReference>
<comment type="subunit">
    <text evidence="2">Interacts with ribosomal protein uL14 (rplN).</text>
</comment>
<dbReference type="GO" id="GO:0043023">
    <property type="term" value="F:ribosomal large subunit binding"/>
    <property type="evidence" value="ECO:0007669"/>
    <property type="project" value="TreeGrafter"/>
</dbReference>
<reference evidence="4" key="1">
    <citation type="submission" date="2016-10" db="EMBL/GenBank/DDBJ databases">
        <authorList>
            <person name="Varghese N."/>
        </authorList>
    </citation>
    <scope>NUCLEOTIDE SEQUENCE [LARGE SCALE GENOMIC DNA]</scope>
    <source>
        <strain evidence="4">DSM 24868</strain>
    </source>
</reference>